<dbReference type="RefSeq" id="WP_200337820.1">
    <property type="nucleotide sequence ID" value="NZ_CP066786.1"/>
</dbReference>
<protein>
    <submittedName>
        <fullName evidence="1">Uncharacterized protein</fullName>
    </submittedName>
</protein>
<proteinExistence type="predicted"/>
<evidence type="ECO:0000313" key="2">
    <source>
        <dbReference type="Proteomes" id="UP000596083"/>
    </source>
</evidence>
<organism evidence="1 2">
    <name type="scientific">Martelella lutilitoris</name>
    <dbReference type="NCBI Taxonomy" id="2583532"/>
    <lineage>
        <taxon>Bacteria</taxon>
        <taxon>Pseudomonadati</taxon>
        <taxon>Pseudomonadota</taxon>
        <taxon>Alphaproteobacteria</taxon>
        <taxon>Hyphomicrobiales</taxon>
        <taxon>Aurantimonadaceae</taxon>
        <taxon>Martelella</taxon>
    </lineage>
</organism>
<evidence type="ECO:0000313" key="1">
    <source>
        <dbReference type="EMBL" id="QQM32372.1"/>
    </source>
</evidence>
<gene>
    <name evidence="1" type="ORF">JET14_09655</name>
</gene>
<reference evidence="1 2" key="1">
    <citation type="submission" date="2020-12" db="EMBL/GenBank/DDBJ databases">
        <authorList>
            <person name="Zheng R.K."/>
            <person name="Sun C.M."/>
        </authorList>
    </citation>
    <scope>NUCLEOTIDE SEQUENCE [LARGE SCALE GENOMIC DNA]</scope>
    <source>
        <strain evidence="1 2">ZRK001</strain>
    </source>
</reference>
<dbReference type="KEGG" id="mlut:JET14_09655"/>
<accession>A0A7T7KN16</accession>
<dbReference type="Proteomes" id="UP000596083">
    <property type="component" value="Chromosome"/>
</dbReference>
<dbReference type="EMBL" id="CP066786">
    <property type="protein sequence ID" value="QQM32372.1"/>
    <property type="molecule type" value="Genomic_DNA"/>
</dbReference>
<name>A0A7T7KN16_9HYPH</name>
<sequence length="70" mass="8617">MKFSPSIRFNLEYMLAWFVVRVLRLNIPWCMRTYKEFQLLVHDVRSAEPKGRREALMMEELGRELERSRR</sequence>
<dbReference type="AlphaFoldDB" id="A0A7T7KN16"/>